<dbReference type="PATRIC" id="fig|502682.8.peg.707"/>
<reference evidence="1 2" key="1">
    <citation type="submission" date="2015-04" db="EMBL/GenBank/DDBJ databases">
        <title>The draft genome sequence of Erythrobacr gangjinensis K7-2.</title>
        <authorList>
            <person name="Zhuang L."/>
            <person name="Liu Y."/>
            <person name="Shao Z."/>
        </authorList>
    </citation>
    <scope>NUCLEOTIDE SEQUENCE [LARGE SCALE GENOMIC DNA]</scope>
    <source>
        <strain evidence="1 2">K7-2</strain>
    </source>
</reference>
<dbReference type="Proteomes" id="UP000053070">
    <property type="component" value="Unassembled WGS sequence"/>
</dbReference>
<dbReference type="RefSeq" id="WP_047005918.1">
    <property type="nucleotide sequence ID" value="NZ_CP018097.1"/>
</dbReference>
<keyword evidence="2" id="KW-1185">Reference proteome</keyword>
<sequence>MTMPNLLARIVVAAAIGSLNVWGEAKAQDAEEWVAQQIEYGCIVRYEDHSQDAMFQYQINSSYEYAFGFRPPDWDPWSEPEEGGATAFQMQFDGDVREIDSVVDPMVGRELVRGEALGIEDFAIFQGFDSLKIIDGNDELVVNLDNVDAVRQPFADCIARLDVMGTPPIPIPNMAIRRDFDLIQRLLLRLDTQEIVVSVDDEGAPTSCRTDPSVEESAEMRELCNSLLQNSEFRPATDANGDPINGEYALFSRH</sequence>
<protein>
    <submittedName>
        <fullName evidence="1">Uncharacterized protein</fullName>
    </submittedName>
</protein>
<gene>
    <name evidence="1" type="ORF">AAW01_03470</name>
</gene>
<dbReference type="EMBL" id="LBHC01000001">
    <property type="protein sequence ID" value="KLE33068.1"/>
    <property type="molecule type" value="Genomic_DNA"/>
</dbReference>
<evidence type="ECO:0000313" key="2">
    <source>
        <dbReference type="Proteomes" id="UP000053070"/>
    </source>
</evidence>
<dbReference type="OrthoDB" id="7390536at2"/>
<proteinExistence type="predicted"/>
<dbReference type="AlphaFoldDB" id="A0A0G9MUS1"/>
<accession>A0A0G9MUS1</accession>
<comment type="caution">
    <text evidence="1">The sequence shown here is derived from an EMBL/GenBank/DDBJ whole genome shotgun (WGS) entry which is preliminary data.</text>
</comment>
<evidence type="ECO:0000313" key="1">
    <source>
        <dbReference type="EMBL" id="KLE33068.1"/>
    </source>
</evidence>
<name>A0A0G9MUS1_9SPHN</name>
<organism evidence="1 2">
    <name type="scientific">Aurantiacibacter gangjinensis</name>
    <dbReference type="NCBI Taxonomy" id="502682"/>
    <lineage>
        <taxon>Bacteria</taxon>
        <taxon>Pseudomonadati</taxon>
        <taxon>Pseudomonadota</taxon>
        <taxon>Alphaproteobacteria</taxon>
        <taxon>Sphingomonadales</taxon>
        <taxon>Erythrobacteraceae</taxon>
        <taxon>Aurantiacibacter</taxon>
    </lineage>
</organism>